<protein>
    <submittedName>
        <fullName evidence="2">Spore coat protein YlbD</fullName>
    </submittedName>
</protein>
<keyword evidence="2" id="KW-0167">Capsid protein</keyword>
<dbReference type="InterPro" id="IPR025953">
    <property type="entry name" value="YlbD_coat"/>
</dbReference>
<dbReference type="Proteomes" id="UP001556040">
    <property type="component" value="Unassembled WGS sequence"/>
</dbReference>
<feature type="region of interest" description="Disordered" evidence="1">
    <location>
        <begin position="103"/>
        <end position="123"/>
    </location>
</feature>
<comment type="caution">
    <text evidence="2">The sequence shown here is derived from an EMBL/GenBank/DDBJ whole genome shotgun (WGS) entry which is preliminary data.</text>
</comment>
<reference evidence="2 3" key="1">
    <citation type="journal article" date="1979" name="Int. J. Syst. Evol. Microbiol.">
        <title>Bacillus globisporus subsp. marinus subsp. nov.</title>
        <authorList>
            <person name="Liu H."/>
        </authorList>
    </citation>
    <scope>NUCLEOTIDE SEQUENCE [LARGE SCALE GENOMIC DNA]</scope>
    <source>
        <strain evidence="2 3">DSM 1297</strain>
    </source>
</reference>
<keyword evidence="3" id="KW-1185">Reference proteome</keyword>
<dbReference type="RefSeq" id="WP_367778894.1">
    <property type="nucleotide sequence ID" value="NZ_JBFMIA010000003.1"/>
</dbReference>
<dbReference type="Pfam" id="PF14071">
    <property type="entry name" value="YlbD_coat"/>
    <property type="match status" value="1"/>
</dbReference>
<proteinExistence type="predicted"/>
<evidence type="ECO:0000256" key="1">
    <source>
        <dbReference type="SAM" id="MobiDB-lite"/>
    </source>
</evidence>
<accession>A0ABV3Q256</accession>
<keyword evidence="2" id="KW-0946">Virion</keyword>
<organism evidence="2 3">
    <name type="scientific">Jeotgalibacillus marinus</name>
    <dbReference type="NCBI Taxonomy" id="86667"/>
    <lineage>
        <taxon>Bacteria</taxon>
        <taxon>Bacillati</taxon>
        <taxon>Bacillota</taxon>
        <taxon>Bacilli</taxon>
        <taxon>Bacillales</taxon>
        <taxon>Caryophanaceae</taxon>
        <taxon>Jeotgalibacillus</taxon>
    </lineage>
</organism>
<dbReference type="EMBL" id="JBFMIA010000003">
    <property type="protein sequence ID" value="MEW9501423.1"/>
    <property type="molecule type" value="Genomic_DNA"/>
</dbReference>
<sequence length="123" mass="14665">MEDREQRLQDFKSFLLKKPHVIQTVRKGESTWQEIFEEWYLFGEDDKHWKGDESDSSSSSTSMQWFNTVKNKIQALDDSQIEEYVDQCKDALDMLSELLSQFQSPQTGETNETKNESYMTYWK</sequence>
<evidence type="ECO:0000313" key="3">
    <source>
        <dbReference type="Proteomes" id="UP001556040"/>
    </source>
</evidence>
<evidence type="ECO:0000313" key="2">
    <source>
        <dbReference type="EMBL" id="MEW9501423.1"/>
    </source>
</evidence>
<name>A0ABV3Q256_9BACL</name>
<gene>
    <name evidence="2" type="primary">ylbD</name>
    <name evidence="2" type="ORF">AB1471_06360</name>
</gene>